<evidence type="ECO:0000256" key="11">
    <source>
        <dbReference type="ARBA" id="ARBA00023136"/>
    </source>
</evidence>
<keyword evidence="12" id="KW-0594">Phospholipid biosynthesis</keyword>
<keyword evidence="9 16" id="KW-1133">Transmembrane helix</keyword>
<comment type="subcellular location">
    <subcellularLocation>
        <location evidence="1">Membrane</location>
        <topology evidence="1">Multi-pass membrane protein</topology>
    </subcellularLocation>
</comment>
<dbReference type="Gene3D" id="1.20.120.1760">
    <property type="match status" value="1"/>
</dbReference>
<dbReference type="PIRSF" id="PIRSF000847">
    <property type="entry name" value="Phos_ph_gly_syn"/>
    <property type="match status" value="1"/>
</dbReference>
<evidence type="ECO:0000256" key="4">
    <source>
        <dbReference type="ARBA" id="ARBA00013170"/>
    </source>
</evidence>
<dbReference type="AlphaFoldDB" id="A0A932CMX2"/>
<sequence length="183" mass="20456">MKPSIINLANAITLLRIILVPFFVYALIYEYRLLALITFCTSALSDGIDGFIARMKHQKTELGTILDPLADKLLLTTSYVTLAILHVAPAWLALIVVSRDLLILMGAMIIHLLTGHLTISPTIWGKITTFLQLLTILLALLLYFWGQRSPWMERAALLTALFTIISGLHYTYQGLSMLNGSRK</sequence>
<dbReference type="EMBL" id="JACPRF010000102">
    <property type="protein sequence ID" value="MBI2875901.1"/>
    <property type="molecule type" value="Genomic_DNA"/>
</dbReference>
<evidence type="ECO:0000256" key="3">
    <source>
        <dbReference type="ARBA" id="ARBA00010441"/>
    </source>
</evidence>
<evidence type="ECO:0000256" key="6">
    <source>
        <dbReference type="ARBA" id="ARBA00022516"/>
    </source>
</evidence>
<evidence type="ECO:0000256" key="5">
    <source>
        <dbReference type="ARBA" id="ARBA00014944"/>
    </source>
</evidence>
<evidence type="ECO:0000313" key="17">
    <source>
        <dbReference type="EMBL" id="MBI2875901.1"/>
    </source>
</evidence>
<evidence type="ECO:0000256" key="8">
    <source>
        <dbReference type="ARBA" id="ARBA00022692"/>
    </source>
</evidence>
<dbReference type="InterPro" id="IPR043130">
    <property type="entry name" value="CDP-OH_PTrfase_TM_dom"/>
</dbReference>
<evidence type="ECO:0000256" key="15">
    <source>
        <dbReference type="RuleBase" id="RU003750"/>
    </source>
</evidence>
<evidence type="ECO:0000256" key="14">
    <source>
        <dbReference type="ARBA" id="ARBA00048586"/>
    </source>
</evidence>
<comment type="pathway">
    <text evidence="2">Phospholipid metabolism; phosphatidylglycerol biosynthesis; phosphatidylglycerol from CDP-diacylglycerol: step 1/2.</text>
</comment>
<accession>A0A932CMX2</accession>
<dbReference type="PROSITE" id="PS00379">
    <property type="entry name" value="CDP_ALCOHOL_P_TRANSF"/>
    <property type="match status" value="1"/>
</dbReference>
<keyword evidence="6" id="KW-0444">Lipid biosynthesis</keyword>
<dbReference type="InterPro" id="IPR048254">
    <property type="entry name" value="CDP_ALCOHOL_P_TRANSF_CS"/>
</dbReference>
<evidence type="ECO:0000313" key="18">
    <source>
        <dbReference type="Proteomes" id="UP000769766"/>
    </source>
</evidence>
<gene>
    <name evidence="17" type="ORF">HYY20_03370</name>
</gene>
<keyword evidence="11 16" id="KW-0472">Membrane</keyword>
<feature type="transmembrane region" description="Helical" evidence="16">
    <location>
        <begin position="151"/>
        <end position="172"/>
    </location>
</feature>
<reference evidence="17" key="1">
    <citation type="submission" date="2020-07" db="EMBL/GenBank/DDBJ databases">
        <title>Huge and variable diversity of episymbiotic CPR bacteria and DPANN archaea in groundwater ecosystems.</title>
        <authorList>
            <person name="He C.Y."/>
            <person name="Keren R."/>
            <person name="Whittaker M."/>
            <person name="Farag I.F."/>
            <person name="Doudna J."/>
            <person name="Cate J.H.D."/>
            <person name="Banfield J.F."/>
        </authorList>
    </citation>
    <scope>NUCLEOTIDE SEQUENCE</scope>
    <source>
        <strain evidence="17">NC_groundwater_672_Ag_B-0.1um_62_36</strain>
    </source>
</reference>
<organism evidence="17 18">
    <name type="scientific">Tectimicrobiota bacterium</name>
    <dbReference type="NCBI Taxonomy" id="2528274"/>
    <lineage>
        <taxon>Bacteria</taxon>
        <taxon>Pseudomonadati</taxon>
        <taxon>Nitrospinota/Tectimicrobiota group</taxon>
        <taxon>Candidatus Tectimicrobiota</taxon>
    </lineage>
</organism>
<comment type="caution">
    <text evidence="17">The sequence shown here is derived from an EMBL/GenBank/DDBJ whole genome shotgun (WGS) entry which is preliminary data.</text>
</comment>
<evidence type="ECO:0000256" key="2">
    <source>
        <dbReference type="ARBA" id="ARBA00005042"/>
    </source>
</evidence>
<dbReference type="GO" id="GO:0016020">
    <property type="term" value="C:membrane"/>
    <property type="evidence" value="ECO:0007669"/>
    <property type="project" value="UniProtKB-SubCell"/>
</dbReference>
<protein>
    <recommendedName>
        <fullName evidence="5">CDP-diacylglycerol--glycerol-3-phosphate 3-phosphatidyltransferase</fullName>
        <ecNumber evidence="4">2.7.8.5</ecNumber>
    </recommendedName>
</protein>
<dbReference type="Pfam" id="PF01066">
    <property type="entry name" value="CDP-OH_P_transf"/>
    <property type="match status" value="1"/>
</dbReference>
<dbReference type="PANTHER" id="PTHR14269:SF11">
    <property type="entry name" value="CDP-DIACYLGLYCEROL--GLYCEROL-3-PHOSPHATE 3-PHOSPHATIDYLTRANSFERASE"/>
    <property type="match status" value="1"/>
</dbReference>
<keyword evidence="8 16" id="KW-0812">Transmembrane</keyword>
<dbReference type="InterPro" id="IPR004570">
    <property type="entry name" value="Phosphatidylglycerol_P_synth"/>
</dbReference>
<proteinExistence type="inferred from homology"/>
<evidence type="ECO:0000256" key="9">
    <source>
        <dbReference type="ARBA" id="ARBA00022989"/>
    </source>
</evidence>
<evidence type="ECO:0000256" key="13">
    <source>
        <dbReference type="ARBA" id="ARBA00023264"/>
    </source>
</evidence>
<dbReference type="GO" id="GO:0046474">
    <property type="term" value="P:glycerophospholipid biosynthetic process"/>
    <property type="evidence" value="ECO:0007669"/>
    <property type="project" value="TreeGrafter"/>
</dbReference>
<comment type="similarity">
    <text evidence="3 15">Belongs to the CDP-alcohol phosphatidyltransferase class-I family.</text>
</comment>
<dbReference type="InterPro" id="IPR000462">
    <property type="entry name" value="CDP-OH_P_trans"/>
</dbReference>
<feature type="transmembrane region" description="Helical" evidence="16">
    <location>
        <begin position="101"/>
        <end position="120"/>
    </location>
</feature>
<keyword evidence="7 15" id="KW-0808">Transferase</keyword>
<feature type="transmembrane region" description="Helical" evidence="16">
    <location>
        <begin position="73"/>
        <end position="95"/>
    </location>
</feature>
<evidence type="ECO:0000256" key="1">
    <source>
        <dbReference type="ARBA" id="ARBA00004141"/>
    </source>
</evidence>
<evidence type="ECO:0000256" key="16">
    <source>
        <dbReference type="SAM" id="Phobius"/>
    </source>
</evidence>
<evidence type="ECO:0000256" key="7">
    <source>
        <dbReference type="ARBA" id="ARBA00022679"/>
    </source>
</evidence>
<dbReference type="PANTHER" id="PTHR14269">
    <property type="entry name" value="CDP-DIACYLGLYCEROL--GLYCEROL-3-PHOSPHATE 3-PHOSPHATIDYLTRANSFERASE-RELATED"/>
    <property type="match status" value="1"/>
</dbReference>
<feature type="transmembrane region" description="Helical" evidence="16">
    <location>
        <begin position="7"/>
        <end position="28"/>
    </location>
</feature>
<dbReference type="Proteomes" id="UP000769766">
    <property type="component" value="Unassembled WGS sequence"/>
</dbReference>
<dbReference type="EC" id="2.7.8.5" evidence="4"/>
<dbReference type="GO" id="GO:0008444">
    <property type="term" value="F:CDP-diacylglycerol-glycerol-3-phosphate 3-phosphatidyltransferase activity"/>
    <property type="evidence" value="ECO:0007669"/>
    <property type="project" value="UniProtKB-EC"/>
</dbReference>
<dbReference type="InterPro" id="IPR050324">
    <property type="entry name" value="CDP-alcohol_PTase-I"/>
</dbReference>
<keyword evidence="10" id="KW-0443">Lipid metabolism</keyword>
<evidence type="ECO:0000256" key="12">
    <source>
        <dbReference type="ARBA" id="ARBA00023209"/>
    </source>
</evidence>
<name>A0A932CMX2_UNCTE</name>
<evidence type="ECO:0000256" key="10">
    <source>
        <dbReference type="ARBA" id="ARBA00023098"/>
    </source>
</evidence>
<feature type="transmembrane region" description="Helical" evidence="16">
    <location>
        <begin position="127"/>
        <end position="145"/>
    </location>
</feature>
<comment type="catalytic activity">
    <reaction evidence="14">
        <text>a CDP-1,2-diacyl-sn-glycerol + sn-glycerol 3-phosphate = a 1,2-diacyl-sn-glycero-3-phospho-(1'-sn-glycero-3'-phosphate) + CMP + H(+)</text>
        <dbReference type="Rhea" id="RHEA:12593"/>
        <dbReference type="ChEBI" id="CHEBI:15378"/>
        <dbReference type="ChEBI" id="CHEBI:57597"/>
        <dbReference type="ChEBI" id="CHEBI:58332"/>
        <dbReference type="ChEBI" id="CHEBI:60110"/>
        <dbReference type="ChEBI" id="CHEBI:60377"/>
        <dbReference type="EC" id="2.7.8.5"/>
    </reaction>
</comment>
<keyword evidence="13" id="KW-1208">Phospholipid metabolism</keyword>